<evidence type="ECO:0000313" key="3">
    <source>
        <dbReference type="EMBL" id="MUI13583.1"/>
    </source>
</evidence>
<dbReference type="EMBL" id="WNWM01000002">
    <property type="protein sequence ID" value="MUI13583.1"/>
    <property type="molecule type" value="Genomic_DNA"/>
</dbReference>
<evidence type="ECO:0000313" key="4">
    <source>
        <dbReference type="Proteomes" id="UP000431684"/>
    </source>
</evidence>
<feature type="domain" description="Lysozyme inhibitor LprI-like N-terminal" evidence="2">
    <location>
        <begin position="37"/>
        <end position="135"/>
    </location>
</feature>
<keyword evidence="4" id="KW-1185">Reference proteome</keyword>
<accession>A0A6I3XGR9</accession>
<dbReference type="AlphaFoldDB" id="A0A6I3XGR9"/>
<keyword evidence="1" id="KW-0732">Signal</keyword>
<dbReference type="RefSeq" id="WP_155709354.1">
    <property type="nucleotide sequence ID" value="NZ_BMWU01000001.1"/>
</dbReference>
<organism evidence="3 4">
    <name type="scientific">Pseudoduganella dura</name>
    <dbReference type="NCBI Taxonomy" id="321982"/>
    <lineage>
        <taxon>Bacteria</taxon>
        <taxon>Pseudomonadati</taxon>
        <taxon>Pseudomonadota</taxon>
        <taxon>Betaproteobacteria</taxon>
        <taxon>Burkholderiales</taxon>
        <taxon>Oxalobacteraceae</taxon>
        <taxon>Telluria group</taxon>
        <taxon>Pseudoduganella</taxon>
    </lineage>
</organism>
<reference evidence="3 4" key="1">
    <citation type="submission" date="2019-11" db="EMBL/GenBank/DDBJ databases">
        <title>Draft Genome Sequences of Six Type Strains of the Genus Massilia.</title>
        <authorList>
            <person name="Miess H."/>
            <person name="Frediansyah A."/>
            <person name="Goeker M."/>
            <person name="Gross H."/>
        </authorList>
    </citation>
    <scope>NUCLEOTIDE SEQUENCE [LARGE SCALE GENOMIC DNA]</scope>
    <source>
        <strain evidence="3 4">DSM 17513</strain>
    </source>
</reference>
<feature type="chain" id="PRO_5026312248" evidence="1">
    <location>
        <begin position="17"/>
        <end position="145"/>
    </location>
</feature>
<dbReference type="Pfam" id="PF07007">
    <property type="entry name" value="LprI"/>
    <property type="match status" value="1"/>
</dbReference>
<evidence type="ECO:0000256" key="1">
    <source>
        <dbReference type="SAM" id="SignalP"/>
    </source>
</evidence>
<dbReference type="Gene3D" id="1.20.1270.180">
    <property type="match status" value="1"/>
</dbReference>
<gene>
    <name evidence="3" type="ORF">GJV26_14085</name>
</gene>
<evidence type="ECO:0000259" key="2">
    <source>
        <dbReference type="Pfam" id="PF07007"/>
    </source>
</evidence>
<sequence length="145" mass="15701">MTICFLLASVPLLAHAGNAPSQAHSRHAAEVLEQCGEHSQAGMRDCLERKVRESTRTLAEAEATTRAAIRQWDEEPKFVAQAGLKLRASGSEFARYRAAHCAFVASMGGGAILNALELRRLACVFALNAQRTEELTRLAAELPGK</sequence>
<protein>
    <submittedName>
        <fullName evidence="3">DUF1311 domain-containing protein</fullName>
    </submittedName>
</protein>
<dbReference type="InterPro" id="IPR009739">
    <property type="entry name" value="LprI-like_N"/>
</dbReference>
<name>A0A6I3XGR9_9BURK</name>
<feature type="signal peptide" evidence="1">
    <location>
        <begin position="1"/>
        <end position="16"/>
    </location>
</feature>
<dbReference type="Proteomes" id="UP000431684">
    <property type="component" value="Unassembled WGS sequence"/>
</dbReference>
<proteinExistence type="predicted"/>
<dbReference type="OrthoDB" id="7065005at2"/>
<comment type="caution">
    <text evidence="3">The sequence shown here is derived from an EMBL/GenBank/DDBJ whole genome shotgun (WGS) entry which is preliminary data.</text>
</comment>